<feature type="transmembrane region" description="Helical" evidence="10">
    <location>
        <begin position="102"/>
        <end position="126"/>
    </location>
</feature>
<keyword evidence="10" id="KW-0812">Transmembrane</keyword>
<gene>
    <name evidence="11" type="ORF">GPUH_LOCUS11011</name>
</gene>
<dbReference type="EMBL" id="UYRT01078290">
    <property type="protein sequence ID" value="VDN18208.1"/>
    <property type="molecule type" value="Genomic_DNA"/>
</dbReference>
<keyword evidence="8 10" id="KW-0472">Membrane</keyword>
<evidence type="ECO:0000256" key="5">
    <source>
        <dbReference type="ARBA" id="ARBA00022781"/>
    </source>
</evidence>
<evidence type="ECO:0000256" key="6">
    <source>
        <dbReference type="ARBA" id="ARBA00023065"/>
    </source>
</evidence>
<organism evidence="13">
    <name type="scientific">Gongylonema pulchrum</name>
    <dbReference type="NCBI Taxonomy" id="637853"/>
    <lineage>
        <taxon>Eukaryota</taxon>
        <taxon>Metazoa</taxon>
        <taxon>Ecdysozoa</taxon>
        <taxon>Nematoda</taxon>
        <taxon>Chromadorea</taxon>
        <taxon>Rhabditida</taxon>
        <taxon>Spirurina</taxon>
        <taxon>Spiruromorpha</taxon>
        <taxon>Spiruroidea</taxon>
        <taxon>Gongylonematidae</taxon>
        <taxon>Gongylonema</taxon>
    </lineage>
</organism>
<comment type="similarity">
    <text evidence="2">Belongs to the ATPase F chain family.</text>
</comment>
<evidence type="ECO:0000256" key="10">
    <source>
        <dbReference type="SAM" id="Phobius"/>
    </source>
</evidence>
<dbReference type="WBParaSite" id="GPUH_0001102401-mRNA-1">
    <property type="protein sequence ID" value="GPUH_0001102401-mRNA-1"/>
    <property type="gene ID" value="GPUH_0001102401"/>
</dbReference>
<evidence type="ECO:0000256" key="8">
    <source>
        <dbReference type="ARBA" id="ARBA00023136"/>
    </source>
</evidence>
<evidence type="ECO:0000256" key="9">
    <source>
        <dbReference type="ARBA" id="ARBA00023310"/>
    </source>
</evidence>
<proteinExistence type="inferred from homology"/>
<keyword evidence="5" id="KW-0375">Hydrogen ion transport</keyword>
<evidence type="ECO:0000256" key="7">
    <source>
        <dbReference type="ARBA" id="ARBA00023128"/>
    </source>
</evidence>
<keyword evidence="6" id="KW-0406">Ion transport</keyword>
<dbReference type="InterPro" id="IPR019344">
    <property type="entry name" value="F1F0-ATPsyn_F_prd"/>
</dbReference>
<reference evidence="13" key="1">
    <citation type="submission" date="2016-06" db="UniProtKB">
        <authorList>
            <consortium name="WormBaseParasite"/>
        </authorList>
    </citation>
    <scope>IDENTIFICATION</scope>
</reference>
<accession>A0A183DQM0</accession>
<evidence type="ECO:0000313" key="12">
    <source>
        <dbReference type="Proteomes" id="UP000271098"/>
    </source>
</evidence>
<keyword evidence="9" id="KW-0066">ATP synthesis</keyword>
<reference evidence="11 12" key="2">
    <citation type="submission" date="2018-11" db="EMBL/GenBank/DDBJ databases">
        <authorList>
            <consortium name="Pathogen Informatics"/>
        </authorList>
    </citation>
    <scope>NUCLEOTIDE SEQUENCE [LARGE SCALE GENOMIC DNA]</scope>
</reference>
<keyword evidence="12" id="KW-1185">Reference proteome</keyword>
<keyword evidence="3" id="KW-0813">Transport</keyword>
<dbReference type="GO" id="GO:1902600">
    <property type="term" value="P:proton transmembrane transport"/>
    <property type="evidence" value="ECO:0007669"/>
    <property type="project" value="UniProtKB-KW"/>
</dbReference>
<evidence type="ECO:0000313" key="13">
    <source>
        <dbReference type="WBParaSite" id="GPUH_0001102401-mRNA-1"/>
    </source>
</evidence>
<keyword evidence="7" id="KW-0496">Mitochondrion</keyword>
<dbReference type="AlphaFoldDB" id="A0A183DQM0"/>
<sequence length="127" mass="15277">MYWDVYLYRPYCRLWERVWVYLHNRVLSRVEIGLRDKAYDPKIHGPFCPWRSYGTKKDIKLVDVKLCDLPAWLSRRDMSVGGVAYAAVKAFYRFEHYYFDHYLINLVCFSELLNLNFYLILGAAIFS</sequence>
<evidence type="ECO:0000256" key="4">
    <source>
        <dbReference type="ARBA" id="ARBA00022547"/>
    </source>
</evidence>
<evidence type="ECO:0000256" key="1">
    <source>
        <dbReference type="ARBA" id="ARBA00004325"/>
    </source>
</evidence>
<dbReference type="Pfam" id="PF10206">
    <property type="entry name" value="WRW"/>
    <property type="match status" value="1"/>
</dbReference>
<name>A0A183DQM0_9BILA</name>
<dbReference type="GO" id="GO:0006754">
    <property type="term" value="P:ATP biosynthetic process"/>
    <property type="evidence" value="ECO:0007669"/>
    <property type="project" value="UniProtKB-KW"/>
</dbReference>
<evidence type="ECO:0000313" key="11">
    <source>
        <dbReference type="EMBL" id="VDN18208.1"/>
    </source>
</evidence>
<dbReference type="Proteomes" id="UP000271098">
    <property type="component" value="Unassembled WGS sequence"/>
</dbReference>
<dbReference type="GO" id="GO:0045259">
    <property type="term" value="C:proton-transporting ATP synthase complex"/>
    <property type="evidence" value="ECO:0007669"/>
    <property type="project" value="UniProtKB-KW"/>
</dbReference>
<dbReference type="OrthoDB" id="8921675at2759"/>
<comment type="subcellular location">
    <subcellularLocation>
        <location evidence="1">Mitochondrion membrane</location>
    </subcellularLocation>
</comment>
<keyword evidence="10" id="KW-1133">Transmembrane helix</keyword>
<evidence type="ECO:0000256" key="3">
    <source>
        <dbReference type="ARBA" id="ARBA00022448"/>
    </source>
</evidence>
<keyword evidence="4" id="KW-0138">CF(0)</keyword>
<dbReference type="GO" id="GO:0031966">
    <property type="term" value="C:mitochondrial membrane"/>
    <property type="evidence" value="ECO:0007669"/>
    <property type="project" value="UniProtKB-SubCell"/>
</dbReference>
<evidence type="ECO:0000256" key="2">
    <source>
        <dbReference type="ARBA" id="ARBA00005895"/>
    </source>
</evidence>
<protein>
    <submittedName>
        <fullName evidence="13">PAP2_C domain-containing protein</fullName>
    </submittedName>
</protein>